<evidence type="ECO:0000313" key="3">
    <source>
        <dbReference type="Proteomes" id="UP001142374"/>
    </source>
</evidence>
<gene>
    <name evidence="2" type="ORF">NQU55_24630</name>
</gene>
<dbReference type="AlphaFoldDB" id="A0A9X2LKM3"/>
<dbReference type="Proteomes" id="UP001142374">
    <property type="component" value="Unassembled WGS sequence"/>
</dbReference>
<name>A0A9X2LKM3_9ACTN</name>
<accession>A0A9X2LKM3</accession>
<dbReference type="RefSeq" id="WP_168096130.1">
    <property type="nucleotide sequence ID" value="NZ_JAATER010000570.1"/>
</dbReference>
<dbReference type="SUPFAM" id="SSF48452">
    <property type="entry name" value="TPR-like"/>
    <property type="match status" value="1"/>
</dbReference>
<dbReference type="EMBL" id="JANIID010000025">
    <property type="protein sequence ID" value="MCQ8772930.1"/>
    <property type="molecule type" value="Genomic_DNA"/>
</dbReference>
<dbReference type="Gene3D" id="1.25.40.10">
    <property type="entry name" value="Tetratricopeptide repeat domain"/>
    <property type="match status" value="1"/>
</dbReference>
<proteinExistence type="predicted"/>
<sequence length="349" mass="37897">MCAPDGRAGAYASASSSDTSDADEGLFHAKAEGVSSGGSHQGDDAGSLDVAALTAQLLRTDRISGARRAAPEALRAVNSARRHVEASHTLHHEALTELLQVAAWILFDAEQHRLSHVLNHQALKLSRRLPGERRSIELLIRSVLCLQQAHLGHPGNSLRISSAVLARQDLPERVAAIFYVREARAYAQLRRKKEALRSLSAAEELLGDGPSDRDPSWAWWFDRTEFTGHRGLALADLGDLEAAASHLHDATATSEAPAYRSLFSAELAATLARAGAWREADTWLSPLVETVPQMGSVRSLNSLMRATHIINRGHCVPRGLRNTGRHLTELLHQQDVRLVTGPGNRSALP</sequence>
<evidence type="ECO:0000256" key="1">
    <source>
        <dbReference type="SAM" id="MobiDB-lite"/>
    </source>
</evidence>
<feature type="compositionally biased region" description="Low complexity" evidence="1">
    <location>
        <begin position="8"/>
        <end position="19"/>
    </location>
</feature>
<dbReference type="InterPro" id="IPR011990">
    <property type="entry name" value="TPR-like_helical_dom_sf"/>
</dbReference>
<evidence type="ECO:0000313" key="2">
    <source>
        <dbReference type="EMBL" id="MCQ8772930.1"/>
    </source>
</evidence>
<protein>
    <submittedName>
        <fullName evidence="2">Uncharacterized protein</fullName>
    </submittedName>
</protein>
<feature type="region of interest" description="Disordered" evidence="1">
    <location>
        <begin position="1"/>
        <end position="22"/>
    </location>
</feature>
<comment type="caution">
    <text evidence="2">The sequence shown here is derived from an EMBL/GenBank/DDBJ whole genome shotgun (WGS) entry which is preliminary data.</text>
</comment>
<keyword evidence="3" id="KW-1185">Reference proteome</keyword>
<organism evidence="2 3">
    <name type="scientific">Streptomyces telluris</name>
    <dbReference type="NCBI Taxonomy" id="2720021"/>
    <lineage>
        <taxon>Bacteria</taxon>
        <taxon>Bacillati</taxon>
        <taxon>Actinomycetota</taxon>
        <taxon>Actinomycetes</taxon>
        <taxon>Kitasatosporales</taxon>
        <taxon>Streptomycetaceae</taxon>
        <taxon>Streptomyces</taxon>
    </lineage>
</organism>
<reference evidence="2" key="1">
    <citation type="submission" date="2022-06" db="EMBL/GenBank/DDBJ databases">
        <title>WGS of actinobacteria.</title>
        <authorList>
            <person name="Thawai C."/>
        </authorList>
    </citation>
    <scope>NUCLEOTIDE SEQUENCE</scope>
    <source>
        <strain evidence="2">AA8</strain>
    </source>
</reference>